<gene>
    <name evidence="2" type="ORF">ASPTUDRAFT_183882</name>
</gene>
<organism evidence="2 3">
    <name type="scientific">Aspergillus tubingensis (strain CBS 134.48)</name>
    <dbReference type="NCBI Taxonomy" id="767770"/>
    <lineage>
        <taxon>Eukaryota</taxon>
        <taxon>Fungi</taxon>
        <taxon>Dikarya</taxon>
        <taxon>Ascomycota</taxon>
        <taxon>Pezizomycotina</taxon>
        <taxon>Eurotiomycetes</taxon>
        <taxon>Eurotiomycetidae</taxon>
        <taxon>Eurotiales</taxon>
        <taxon>Aspergillaceae</taxon>
        <taxon>Aspergillus</taxon>
        <taxon>Aspergillus subgen. Circumdati</taxon>
    </lineage>
</organism>
<proteinExistence type="predicted"/>
<dbReference type="Proteomes" id="UP000184304">
    <property type="component" value="Unassembled WGS sequence"/>
</dbReference>
<accession>A0A1L9NHJ5</accession>
<feature type="non-terminal residue" evidence="2">
    <location>
        <position position="1"/>
    </location>
</feature>
<dbReference type="EMBL" id="KV878179">
    <property type="protein sequence ID" value="OJI88725.1"/>
    <property type="molecule type" value="Genomic_DNA"/>
</dbReference>
<keyword evidence="1" id="KW-0732">Signal</keyword>
<reference evidence="3" key="1">
    <citation type="journal article" date="2017" name="Genome Biol.">
        <title>Comparative genomics reveals high biological diversity and specific adaptations in the industrially and medically important fungal genus Aspergillus.</title>
        <authorList>
            <person name="de Vries R.P."/>
            <person name="Riley R."/>
            <person name="Wiebenga A."/>
            <person name="Aguilar-Osorio G."/>
            <person name="Amillis S."/>
            <person name="Uchima C.A."/>
            <person name="Anderluh G."/>
            <person name="Asadollahi M."/>
            <person name="Askin M."/>
            <person name="Barry K."/>
            <person name="Battaglia E."/>
            <person name="Bayram O."/>
            <person name="Benocci T."/>
            <person name="Braus-Stromeyer S.A."/>
            <person name="Caldana C."/>
            <person name="Canovas D."/>
            <person name="Cerqueira G.C."/>
            <person name="Chen F."/>
            <person name="Chen W."/>
            <person name="Choi C."/>
            <person name="Clum A."/>
            <person name="Dos Santos R.A."/>
            <person name="Damasio A.R."/>
            <person name="Diallinas G."/>
            <person name="Emri T."/>
            <person name="Fekete E."/>
            <person name="Flipphi M."/>
            <person name="Freyberg S."/>
            <person name="Gallo A."/>
            <person name="Gournas C."/>
            <person name="Habgood R."/>
            <person name="Hainaut M."/>
            <person name="Harispe M.L."/>
            <person name="Henrissat B."/>
            <person name="Hilden K.S."/>
            <person name="Hope R."/>
            <person name="Hossain A."/>
            <person name="Karabika E."/>
            <person name="Karaffa L."/>
            <person name="Karanyi Z."/>
            <person name="Krasevec N."/>
            <person name="Kuo A."/>
            <person name="Kusch H."/>
            <person name="LaButti K."/>
            <person name="Lagendijk E.L."/>
            <person name="Lapidus A."/>
            <person name="Levasseur A."/>
            <person name="Lindquist E."/>
            <person name="Lipzen A."/>
            <person name="Logrieco A.F."/>
            <person name="MacCabe A."/>
            <person name="Maekelae M.R."/>
            <person name="Malavazi I."/>
            <person name="Melin P."/>
            <person name="Meyer V."/>
            <person name="Mielnichuk N."/>
            <person name="Miskei M."/>
            <person name="Molnar A.P."/>
            <person name="Mule G."/>
            <person name="Ngan C.Y."/>
            <person name="Orejas M."/>
            <person name="Orosz E."/>
            <person name="Ouedraogo J.P."/>
            <person name="Overkamp K.M."/>
            <person name="Park H.-S."/>
            <person name="Perrone G."/>
            <person name="Piumi F."/>
            <person name="Punt P.J."/>
            <person name="Ram A.F."/>
            <person name="Ramon A."/>
            <person name="Rauscher S."/>
            <person name="Record E."/>
            <person name="Riano-Pachon D.M."/>
            <person name="Robert V."/>
            <person name="Roehrig J."/>
            <person name="Ruller R."/>
            <person name="Salamov A."/>
            <person name="Salih N.S."/>
            <person name="Samson R.A."/>
            <person name="Sandor E."/>
            <person name="Sanguinetti M."/>
            <person name="Schuetze T."/>
            <person name="Sepcic K."/>
            <person name="Shelest E."/>
            <person name="Sherlock G."/>
            <person name="Sophianopoulou V."/>
            <person name="Squina F.M."/>
            <person name="Sun H."/>
            <person name="Susca A."/>
            <person name="Todd R.B."/>
            <person name="Tsang A."/>
            <person name="Unkles S.E."/>
            <person name="van de Wiele N."/>
            <person name="van Rossen-Uffink D."/>
            <person name="Oliveira J.V."/>
            <person name="Vesth T.C."/>
            <person name="Visser J."/>
            <person name="Yu J.-H."/>
            <person name="Zhou M."/>
            <person name="Andersen M.R."/>
            <person name="Archer D.B."/>
            <person name="Baker S.E."/>
            <person name="Benoit I."/>
            <person name="Brakhage A.A."/>
            <person name="Braus G.H."/>
            <person name="Fischer R."/>
            <person name="Frisvad J.C."/>
            <person name="Goldman G.H."/>
            <person name="Houbraken J."/>
            <person name="Oakley B."/>
            <person name="Pocsi I."/>
            <person name="Scazzocchio C."/>
            <person name="Seiboth B."/>
            <person name="vanKuyk P.A."/>
            <person name="Wortman J."/>
            <person name="Dyer P.S."/>
            <person name="Grigoriev I.V."/>
        </authorList>
    </citation>
    <scope>NUCLEOTIDE SEQUENCE [LARGE SCALE GENOMIC DNA]</scope>
    <source>
        <strain evidence="3">CBS 134.48</strain>
    </source>
</reference>
<evidence type="ECO:0000313" key="2">
    <source>
        <dbReference type="EMBL" id="OJI88725.1"/>
    </source>
</evidence>
<dbReference type="AlphaFoldDB" id="A0A1L9NHJ5"/>
<feature type="chain" id="PRO_5009887159" evidence="1">
    <location>
        <begin position="38"/>
        <end position="110"/>
    </location>
</feature>
<evidence type="ECO:0000313" key="3">
    <source>
        <dbReference type="Proteomes" id="UP000184304"/>
    </source>
</evidence>
<protein>
    <submittedName>
        <fullName evidence="2">Uncharacterized protein</fullName>
    </submittedName>
</protein>
<evidence type="ECO:0000256" key="1">
    <source>
        <dbReference type="SAM" id="SignalP"/>
    </source>
</evidence>
<feature type="signal peptide" evidence="1">
    <location>
        <begin position="1"/>
        <end position="37"/>
    </location>
</feature>
<keyword evidence="3" id="KW-1185">Reference proteome</keyword>
<sequence length="110" mass="11931">LSLFPIRCRFWLCQPTFSSLKSGLSEVLLFLLQGSQADNPNSPIDKEIRRSVVGFRKTQSLPIKCCCLVVPATSVATLATTLRSALPLSVSATTVSRPCSLAAYSLRLIC</sequence>
<name>A0A1L9NHJ5_ASPTC</name>
<dbReference type="VEuPathDB" id="FungiDB:ASPTUDRAFT_183882"/>